<keyword evidence="2" id="KW-1185">Reference proteome</keyword>
<evidence type="ECO:0000313" key="2">
    <source>
        <dbReference type="Proteomes" id="UP001221757"/>
    </source>
</evidence>
<dbReference type="AlphaFoldDB" id="A0AAD7GSH9"/>
<dbReference type="Proteomes" id="UP001221757">
    <property type="component" value="Unassembled WGS sequence"/>
</dbReference>
<sequence length="729" mass="81276">MDNRITVVNIGNIPRCNYRSFLCPPETRGPGDLIQQLGIPAADVIKTIVYVIKPAINIFNVGGPGLVSNAEEILSHWGDTLTAAAPRGKTTVTVLGQPERNIPSGEAFFWGDIDLLSSLQPAFVDLEQQGVHCIVLPLTYSSRKRPSSSADDDVRQHILERSDGLLASLKSLHSNRADIHDPEHTTIIPFPTLHALNSDWSRSFNTSTTIDNQTAFAYKGRRVLDRELLPTLKGLYENQGSATLGLFGTRGAGRSHLATAAASLLLSEGIPTVFLGFSSGTTPRTSVMRDAFILALATREDLKVYINHLFVSCRRHADKANPRRGIVNFADYLLSKGIKLVFIILGMDTLTDDELVDCQTMASAHVLCFTAGGNSKLRLETEDRVAGGYEKALYLNGGLGKEDLPGWLSQYETEAKTQLQDGQRELIKATTGNVPSLLSAEFRAINNTRSFDAKHLRVAIDIHSPLSDWLQELMKEWPEKTQDLKKLLVAVLGNDHLELASRFTDQRFIFRDEDDRWSSTSLLAYEAIFQLVIELQDCFQYFVAQKWAECIPLVAHNPSMLGYAIECAITNELSHGFKLEHSNLSIPQLPLFVLPPGGKPRTIVEAGIYVPVEFNPMYIDCVIVWLEEKTDSHPATVHIAPVQISNVENVSDHLNSEEQFFETSEDWKLWRDAVHDLNRQIVWDFVWIVNYPTNSSTTRPAYQGVPAHVVHTICFKTISEVIDDALKMY</sequence>
<comment type="caution">
    <text evidence="1">The sequence shown here is derived from an EMBL/GenBank/DDBJ whole genome shotgun (WGS) entry which is preliminary data.</text>
</comment>
<protein>
    <submittedName>
        <fullName evidence="1">Uncharacterized protein</fullName>
    </submittedName>
</protein>
<accession>A0AAD7GSH9</accession>
<gene>
    <name evidence="1" type="ORF">B0H17DRAFT_1039220</name>
</gene>
<dbReference type="EMBL" id="JARKIE010000010">
    <property type="protein sequence ID" value="KAJ7704306.1"/>
    <property type="molecule type" value="Genomic_DNA"/>
</dbReference>
<reference evidence="1" key="1">
    <citation type="submission" date="2023-03" db="EMBL/GenBank/DDBJ databases">
        <title>Massive genome expansion in bonnet fungi (Mycena s.s.) driven by repeated elements and novel gene families across ecological guilds.</title>
        <authorList>
            <consortium name="Lawrence Berkeley National Laboratory"/>
            <person name="Harder C.B."/>
            <person name="Miyauchi S."/>
            <person name="Viragh M."/>
            <person name="Kuo A."/>
            <person name="Thoen E."/>
            <person name="Andreopoulos B."/>
            <person name="Lu D."/>
            <person name="Skrede I."/>
            <person name="Drula E."/>
            <person name="Henrissat B."/>
            <person name="Morin E."/>
            <person name="Kohler A."/>
            <person name="Barry K."/>
            <person name="LaButti K."/>
            <person name="Morin E."/>
            <person name="Salamov A."/>
            <person name="Lipzen A."/>
            <person name="Mereny Z."/>
            <person name="Hegedus B."/>
            <person name="Baldrian P."/>
            <person name="Stursova M."/>
            <person name="Weitz H."/>
            <person name="Taylor A."/>
            <person name="Grigoriev I.V."/>
            <person name="Nagy L.G."/>
            <person name="Martin F."/>
            <person name="Kauserud H."/>
        </authorList>
    </citation>
    <scope>NUCLEOTIDE SEQUENCE</scope>
    <source>
        <strain evidence="1">CBHHK067</strain>
    </source>
</reference>
<evidence type="ECO:0000313" key="1">
    <source>
        <dbReference type="EMBL" id="KAJ7704306.1"/>
    </source>
</evidence>
<proteinExistence type="predicted"/>
<name>A0AAD7GSH9_MYCRO</name>
<organism evidence="1 2">
    <name type="scientific">Mycena rosella</name>
    <name type="common">Pink bonnet</name>
    <name type="synonym">Agaricus rosellus</name>
    <dbReference type="NCBI Taxonomy" id="1033263"/>
    <lineage>
        <taxon>Eukaryota</taxon>
        <taxon>Fungi</taxon>
        <taxon>Dikarya</taxon>
        <taxon>Basidiomycota</taxon>
        <taxon>Agaricomycotina</taxon>
        <taxon>Agaricomycetes</taxon>
        <taxon>Agaricomycetidae</taxon>
        <taxon>Agaricales</taxon>
        <taxon>Marasmiineae</taxon>
        <taxon>Mycenaceae</taxon>
        <taxon>Mycena</taxon>
    </lineage>
</organism>